<evidence type="ECO:0000313" key="1">
    <source>
        <dbReference type="EMBL" id="ODV57287.1"/>
    </source>
</evidence>
<proteinExistence type="predicted"/>
<dbReference type="EMBL" id="MECQ01000001">
    <property type="protein sequence ID" value="ODV57287.1"/>
    <property type="molecule type" value="Genomic_DNA"/>
</dbReference>
<dbReference type="Proteomes" id="UP000094784">
    <property type="component" value="Unassembled WGS sequence"/>
</dbReference>
<comment type="caution">
    <text evidence="1">The sequence shown here is derived from an EMBL/GenBank/DDBJ whole genome shotgun (WGS) entry which is preliminary data.</text>
</comment>
<dbReference type="Gene3D" id="1.10.10.60">
    <property type="entry name" value="Homeodomain-like"/>
    <property type="match status" value="1"/>
</dbReference>
<sequence>MKKSEIQQKRKEILKKIDALQSKCNCFSAEETSNCSNCKEIAEYGQKLLRLSNKRLTVFGTDAKPKNRKPDVTLVITKSQYHEYKKQKKKDKEIAAIFNVSTSTLSKWKRKNNIAR</sequence>
<dbReference type="AlphaFoldDB" id="A0A1E4R9Y9"/>
<organism evidence="1 2">
    <name type="scientific">Lysinibacillus fusiformis</name>
    <dbReference type="NCBI Taxonomy" id="28031"/>
    <lineage>
        <taxon>Bacteria</taxon>
        <taxon>Bacillati</taxon>
        <taxon>Bacillota</taxon>
        <taxon>Bacilli</taxon>
        <taxon>Bacillales</taxon>
        <taxon>Bacillaceae</taxon>
        <taxon>Lysinibacillus</taxon>
    </lineage>
</organism>
<protein>
    <submittedName>
        <fullName evidence="1">Uncharacterized protein</fullName>
    </submittedName>
</protein>
<dbReference type="RefSeq" id="WP_069482191.1">
    <property type="nucleotide sequence ID" value="NZ_KV766182.1"/>
</dbReference>
<gene>
    <name evidence="1" type="ORF">BG258_15910</name>
</gene>
<name>A0A1E4R9Y9_9BACI</name>
<accession>A0A1E4R9Y9</accession>
<reference evidence="1 2" key="1">
    <citation type="submission" date="2016-09" db="EMBL/GenBank/DDBJ databases">
        <title>Draft genome sequence of the soil isolate, Lysinibacillus fusiformis M5, a potential hypoxanthine producer.</title>
        <authorList>
            <person name="Gallegos-Monterrosa R."/>
            <person name="Maroti G."/>
            <person name="Balint B."/>
            <person name="Kovacs A.T."/>
        </authorList>
    </citation>
    <scope>NUCLEOTIDE SEQUENCE [LARGE SCALE GENOMIC DNA]</scope>
    <source>
        <strain evidence="1 2">M5</strain>
    </source>
</reference>
<evidence type="ECO:0000313" key="2">
    <source>
        <dbReference type="Proteomes" id="UP000094784"/>
    </source>
</evidence>